<dbReference type="SUPFAM" id="SSF53756">
    <property type="entry name" value="UDP-Glycosyltransferase/glycogen phosphorylase"/>
    <property type="match status" value="1"/>
</dbReference>
<reference evidence="4 5" key="1">
    <citation type="journal article" date="2020" name="Mol. Biol. Evol.">
        <title>Interspecific Gene Flow and the Evolution of Specialization in Black and White Rhinoceros.</title>
        <authorList>
            <person name="Moodley Y."/>
            <person name="Westbury M.V."/>
            <person name="Russo I.M."/>
            <person name="Gopalakrishnan S."/>
            <person name="Rakotoarivelo A."/>
            <person name="Olsen R.A."/>
            <person name="Prost S."/>
            <person name="Tunstall T."/>
            <person name="Ryder O.A."/>
            <person name="Dalen L."/>
            <person name="Bruford M.W."/>
        </authorList>
    </citation>
    <scope>NUCLEOTIDE SEQUENCE [LARGE SCALE GENOMIC DNA]</scope>
    <source>
        <strain evidence="4">SBR-YM</strain>
        <tissue evidence="4">Skin</tissue>
    </source>
</reference>
<gene>
    <name evidence="4" type="ORF">HPG69_001431</name>
</gene>
<accession>A0A7J7FFR2</accession>
<comment type="caution">
    <text evidence="4">The sequence shown here is derived from an EMBL/GenBank/DDBJ whole genome shotgun (WGS) entry which is preliminary data.</text>
</comment>
<proteinExistence type="inferred from homology"/>
<organism evidence="4 5">
    <name type="scientific">Diceros bicornis minor</name>
    <name type="common">South-central black rhinoceros</name>
    <dbReference type="NCBI Taxonomy" id="77932"/>
    <lineage>
        <taxon>Eukaryota</taxon>
        <taxon>Metazoa</taxon>
        <taxon>Chordata</taxon>
        <taxon>Craniata</taxon>
        <taxon>Vertebrata</taxon>
        <taxon>Euteleostomi</taxon>
        <taxon>Mammalia</taxon>
        <taxon>Eutheria</taxon>
        <taxon>Laurasiatheria</taxon>
        <taxon>Perissodactyla</taxon>
        <taxon>Rhinocerotidae</taxon>
        <taxon>Diceros</taxon>
    </lineage>
</organism>
<keyword evidence="3" id="KW-0808">Transferase</keyword>
<dbReference type="InterPro" id="IPR002213">
    <property type="entry name" value="UDP_glucos_trans"/>
</dbReference>
<feature type="non-terminal residue" evidence="4">
    <location>
        <position position="1"/>
    </location>
</feature>
<keyword evidence="5" id="KW-1185">Reference proteome</keyword>
<dbReference type="InterPro" id="IPR050271">
    <property type="entry name" value="UDP-glycosyltransferase"/>
</dbReference>
<protein>
    <submittedName>
        <fullName evidence="4">Uncharacterized protein</fullName>
    </submittedName>
</protein>
<comment type="similarity">
    <text evidence="1">Belongs to the UDP-glycosyltransferase family.</text>
</comment>
<dbReference type="Gene3D" id="3.40.50.2000">
    <property type="entry name" value="Glycogen Phosphorylase B"/>
    <property type="match status" value="1"/>
</dbReference>
<dbReference type="GO" id="GO:0015020">
    <property type="term" value="F:glucuronosyltransferase activity"/>
    <property type="evidence" value="ECO:0007669"/>
    <property type="project" value="TreeGrafter"/>
</dbReference>
<evidence type="ECO:0000313" key="4">
    <source>
        <dbReference type="EMBL" id="KAF5926801.1"/>
    </source>
</evidence>
<dbReference type="PANTHER" id="PTHR48043">
    <property type="entry name" value="EG:EG0003.4 PROTEIN-RELATED"/>
    <property type="match status" value="1"/>
</dbReference>
<name>A0A7J7FFR2_DICBM</name>
<keyword evidence="2" id="KW-0328">Glycosyltransferase</keyword>
<evidence type="ECO:0000256" key="1">
    <source>
        <dbReference type="ARBA" id="ARBA00009995"/>
    </source>
</evidence>
<sequence length="192" mass="22723">MKWIKIWSYELPKSTLWAYDSKMQKTYHEYSDTLQKLCEDAVLNKKLIKKLQESKHDVVLGDVIAPCGELLSELLNLPLVYMLRFNTGLILPPSYVPVVISELSDKMTFRERMTNMLYFLYFDFAFETFNKKKWDKFYSEVLGRPTTLCELMGKADIWLIQTYWDFEFPHLLLPNFEFVGGLQRKPAKPLPK</sequence>
<dbReference type="Proteomes" id="UP000551758">
    <property type="component" value="Unassembled WGS sequence"/>
</dbReference>
<dbReference type="Pfam" id="PF00201">
    <property type="entry name" value="UDPGT"/>
    <property type="match status" value="1"/>
</dbReference>
<dbReference type="EMBL" id="JACDTQ010000745">
    <property type="protein sequence ID" value="KAF5926801.1"/>
    <property type="molecule type" value="Genomic_DNA"/>
</dbReference>
<evidence type="ECO:0000256" key="3">
    <source>
        <dbReference type="ARBA" id="ARBA00022679"/>
    </source>
</evidence>
<evidence type="ECO:0000313" key="5">
    <source>
        <dbReference type="Proteomes" id="UP000551758"/>
    </source>
</evidence>
<dbReference type="PANTHER" id="PTHR48043:SF160">
    <property type="entry name" value="UDP-GLUCURONOSYLTRANSFERASE 2B33"/>
    <property type="match status" value="1"/>
</dbReference>
<dbReference type="AlphaFoldDB" id="A0A7J7FFR2"/>
<evidence type="ECO:0000256" key="2">
    <source>
        <dbReference type="ARBA" id="ARBA00022676"/>
    </source>
</evidence>